<accession>A0A840UZD3</accession>
<dbReference type="EMBL" id="JACHEO010000015">
    <property type="protein sequence ID" value="MBB5348814.1"/>
    <property type="molecule type" value="Genomic_DNA"/>
</dbReference>
<proteinExistence type="predicted"/>
<sequence length="34" mass="3981">MRHLTQVKDYRRSSVILEPYNGNIDQPLSLGEHI</sequence>
<keyword evidence="2" id="KW-1185">Reference proteome</keyword>
<reference evidence="1 2" key="1">
    <citation type="submission" date="2020-08" db="EMBL/GenBank/DDBJ databases">
        <title>Genomic Encyclopedia of Type Strains, Phase IV (KMG-IV): sequencing the most valuable type-strain genomes for metagenomic binning, comparative biology and taxonomic classification.</title>
        <authorList>
            <person name="Goeker M."/>
        </authorList>
    </citation>
    <scope>NUCLEOTIDE SEQUENCE [LARGE SCALE GENOMIC DNA]</scope>
    <source>
        <strain evidence="1 2">DSM 28570</strain>
    </source>
</reference>
<name>A0A840UZD3_9BACT</name>
<organism evidence="1 2">
    <name type="scientific">Desulfoprunum benzoelyticum</name>
    <dbReference type="NCBI Taxonomy" id="1506996"/>
    <lineage>
        <taxon>Bacteria</taxon>
        <taxon>Pseudomonadati</taxon>
        <taxon>Thermodesulfobacteriota</taxon>
        <taxon>Desulfobulbia</taxon>
        <taxon>Desulfobulbales</taxon>
        <taxon>Desulfobulbaceae</taxon>
        <taxon>Desulfoprunum</taxon>
    </lineage>
</organism>
<evidence type="ECO:0000313" key="2">
    <source>
        <dbReference type="Proteomes" id="UP000539642"/>
    </source>
</evidence>
<gene>
    <name evidence="1" type="ORF">HNQ81_002554</name>
</gene>
<protein>
    <submittedName>
        <fullName evidence="1">Uncharacterized protein</fullName>
    </submittedName>
</protein>
<dbReference type="Proteomes" id="UP000539642">
    <property type="component" value="Unassembled WGS sequence"/>
</dbReference>
<comment type="caution">
    <text evidence="1">The sequence shown here is derived from an EMBL/GenBank/DDBJ whole genome shotgun (WGS) entry which is preliminary data.</text>
</comment>
<dbReference type="AlphaFoldDB" id="A0A840UZD3"/>
<evidence type="ECO:0000313" key="1">
    <source>
        <dbReference type="EMBL" id="MBB5348814.1"/>
    </source>
</evidence>